<dbReference type="EMBL" id="ACJW02000003">
    <property type="protein sequence ID" value="EEP67733.1"/>
    <property type="molecule type" value="Genomic_DNA"/>
</dbReference>
<name>C4GIW1_9NEIS</name>
<sequence length="67" mass="7507">MATRKATMPPLKPIRNEAEYRAALAVLSRFFDSNPDAASQESSDYHEALAALVEQYEAAHYPINDRP</sequence>
<comment type="caution">
    <text evidence="1">The sequence shown here is derived from an EMBL/GenBank/DDBJ whole genome shotgun (WGS) entry which is preliminary data.</text>
</comment>
<reference evidence="1" key="1">
    <citation type="submission" date="2009-04" db="EMBL/GenBank/DDBJ databases">
        <authorList>
            <person name="Weinstock G."/>
            <person name="Sodergren E."/>
            <person name="Clifton S."/>
            <person name="Fulton L."/>
            <person name="Fulton B."/>
            <person name="Courtney L."/>
            <person name="Fronick C."/>
            <person name="Harrison M."/>
            <person name="Strong C."/>
            <person name="Farmer C."/>
            <person name="Delahaunty K."/>
            <person name="Markovic C."/>
            <person name="Hall O."/>
            <person name="Minx P."/>
            <person name="Tomlinson C."/>
            <person name="Mitreva M."/>
            <person name="Nelson J."/>
            <person name="Hou S."/>
            <person name="Wollam A."/>
            <person name="Pepin K.H."/>
            <person name="Johnson M."/>
            <person name="Bhonagiri V."/>
            <person name="Nash W.E."/>
            <person name="Warren W."/>
            <person name="Chinwalla A."/>
            <person name="Mardis E.R."/>
            <person name="Wilson R.K."/>
        </authorList>
    </citation>
    <scope>NUCLEOTIDE SEQUENCE [LARGE SCALE GENOMIC DNA]</scope>
    <source>
        <strain evidence="1">ATCC 51147</strain>
    </source>
</reference>
<protein>
    <submittedName>
        <fullName evidence="1">Toxin-antitoxin system, antitoxin component, Xre family</fullName>
    </submittedName>
</protein>
<gene>
    <name evidence="1" type="ORF">GCWU000324_01983</name>
</gene>
<dbReference type="AlphaFoldDB" id="C4GIW1"/>
<accession>C4GIW1</accession>
<proteinExistence type="predicted"/>
<dbReference type="HOGENOM" id="CLU_125852_5_1_4"/>
<evidence type="ECO:0000313" key="2">
    <source>
        <dbReference type="Proteomes" id="UP000003009"/>
    </source>
</evidence>
<evidence type="ECO:0000313" key="1">
    <source>
        <dbReference type="EMBL" id="EEP67733.1"/>
    </source>
</evidence>
<keyword evidence="2" id="KW-1185">Reference proteome</keyword>
<organism evidence="1 2">
    <name type="scientific">Kingella oralis ATCC 51147</name>
    <dbReference type="NCBI Taxonomy" id="629741"/>
    <lineage>
        <taxon>Bacteria</taxon>
        <taxon>Pseudomonadati</taxon>
        <taxon>Pseudomonadota</taxon>
        <taxon>Betaproteobacteria</taxon>
        <taxon>Neisseriales</taxon>
        <taxon>Neisseriaceae</taxon>
        <taxon>Kingella</taxon>
    </lineage>
</organism>
<dbReference type="Proteomes" id="UP000003009">
    <property type="component" value="Unassembled WGS sequence"/>
</dbReference>